<name>A0A4Q9MRK7_9APHY</name>
<evidence type="ECO:0000256" key="6">
    <source>
        <dbReference type="ARBA" id="ARBA00022692"/>
    </source>
</evidence>
<comment type="cofactor">
    <cofactor evidence="1 13">
        <name>heme</name>
        <dbReference type="ChEBI" id="CHEBI:30413"/>
    </cofactor>
</comment>
<dbReference type="PROSITE" id="PS00086">
    <property type="entry name" value="CYTOCHROME_P450"/>
    <property type="match status" value="1"/>
</dbReference>
<dbReference type="InterPro" id="IPR050364">
    <property type="entry name" value="Cytochrome_P450_fung"/>
</dbReference>
<dbReference type="PRINTS" id="PR00463">
    <property type="entry name" value="EP450I"/>
</dbReference>
<dbReference type="InterPro" id="IPR001128">
    <property type="entry name" value="Cyt_P450"/>
</dbReference>
<evidence type="ECO:0000256" key="8">
    <source>
        <dbReference type="ARBA" id="ARBA00022989"/>
    </source>
</evidence>
<gene>
    <name evidence="15" type="ORF">BD311DRAFT_662443</name>
</gene>
<evidence type="ECO:0000313" key="15">
    <source>
        <dbReference type="EMBL" id="TBU28891.1"/>
    </source>
</evidence>
<keyword evidence="12" id="KW-0472">Membrane</keyword>
<dbReference type="SUPFAM" id="SSF48264">
    <property type="entry name" value="Cytochrome P450"/>
    <property type="match status" value="1"/>
</dbReference>
<comment type="subcellular location">
    <subcellularLocation>
        <location evidence="2">Membrane</location>
        <topology evidence="2">Single-pass membrane protein</topology>
    </subcellularLocation>
</comment>
<keyword evidence="7 13" id="KW-0479">Metal-binding</keyword>
<dbReference type="InterPro" id="IPR036396">
    <property type="entry name" value="Cyt_P450_sf"/>
</dbReference>
<accession>A0A4Q9MRK7</accession>
<dbReference type="GO" id="GO:0004497">
    <property type="term" value="F:monooxygenase activity"/>
    <property type="evidence" value="ECO:0007669"/>
    <property type="project" value="UniProtKB-KW"/>
</dbReference>
<dbReference type="AlphaFoldDB" id="A0A4Q9MRK7"/>
<evidence type="ECO:0000256" key="2">
    <source>
        <dbReference type="ARBA" id="ARBA00004167"/>
    </source>
</evidence>
<keyword evidence="8" id="KW-1133">Transmembrane helix</keyword>
<protein>
    <submittedName>
        <fullName evidence="15">Cytochrome P450</fullName>
    </submittedName>
</protein>
<reference evidence="15" key="1">
    <citation type="submission" date="2019-01" db="EMBL/GenBank/DDBJ databases">
        <title>Draft genome sequences of three monokaryotic isolates of the white-rot basidiomycete fungus Dichomitus squalens.</title>
        <authorList>
            <consortium name="DOE Joint Genome Institute"/>
            <person name="Lopez S.C."/>
            <person name="Andreopoulos B."/>
            <person name="Pangilinan J."/>
            <person name="Lipzen A."/>
            <person name="Riley R."/>
            <person name="Ahrendt S."/>
            <person name="Ng V."/>
            <person name="Barry K."/>
            <person name="Daum C."/>
            <person name="Grigoriev I.V."/>
            <person name="Hilden K.S."/>
            <person name="Makela M.R."/>
            <person name="de Vries R.P."/>
        </authorList>
    </citation>
    <scope>NUCLEOTIDE SEQUENCE [LARGE SCALE GENOMIC DNA]</scope>
    <source>
        <strain evidence="15">OM18370.1</strain>
    </source>
</reference>
<keyword evidence="11 14" id="KW-0503">Monooxygenase</keyword>
<evidence type="ECO:0000256" key="3">
    <source>
        <dbReference type="ARBA" id="ARBA00005179"/>
    </source>
</evidence>
<organism evidence="15">
    <name type="scientific">Dichomitus squalens</name>
    <dbReference type="NCBI Taxonomy" id="114155"/>
    <lineage>
        <taxon>Eukaryota</taxon>
        <taxon>Fungi</taxon>
        <taxon>Dikarya</taxon>
        <taxon>Basidiomycota</taxon>
        <taxon>Agaricomycotina</taxon>
        <taxon>Agaricomycetes</taxon>
        <taxon>Polyporales</taxon>
        <taxon>Polyporaceae</taxon>
        <taxon>Dichomitus</taxon>
    </lineage>
</organism>
<sequence>MARLSPQDILATSFCVLVSAWFFLRRRRAGRYLHPPGPRPLPLLGNLLDVPDPSGFPWKTYIEWGQQHRSDLVRMSVLGTNIVVINTLEMVNELLDKRSSIYSDRPRMIMLNELCGFGWGTAFIPYGDRWRDHRRIVHQEFRSGPVKRFRPNEQKSATRFLVNLHRHPEKLMDNLRHLSAATIMSIAYDIDVVSLDDPYIHTAEAAGDSISETTIAGAFLVDIIPFLRYVPEWFPGAGFQKKAKHWRVAVERLRDAPYDSALKRFRAGELGDCTAKFVIESFGKNAKDPVYADHIMRSVLGSIYVGGADTTVSVLGSFFLAMTLHPEIQEKARSQLDQVLGPHRLPGFSDQPSLPYVEAILRESLRWNPVVPLDAPHMSTQDDVCNGYFIPKGTLVVANSWAILHDEKAYGADASDFNPERFLRPDGTLDLGVRDPSVAAFGFGRRICPGLYMALDSIWFTIANVLALFEIKKAVDEDGKEITPDGEYNRGFFYPKPFPCVIKPRSAEHEAILHELAHQEA</sequence>
<keyword evidence="10 13" id="KW-0408">Iron</keyword>
<comment type="pathway">
    <text evidence="3">Secondary metabolite biosynthesis.</text>
</comment>
<dbReference type="GO" id="GO:0016705">
    <property type="term" value="F:oxidoreductase activity, acting on paired donors, with incorporation or reduction of molecular oxygen"/>
    <property type="evidence" value="ECO:0007669"/>
    <property type="project" value="InterPro"/>
</dbReference>
<dbReference type="OrthoDB" id="2789670at2759"/>
<dbReference type="GO" id="GO:0005506">
    <property type="term" value="F:iron ion binding"/>
    <property type="evidence" value="ECO:0007669"/>
    <property type="project" value="InterPro"/>
</dbReference>
<evidence type="ECO:0000256" key="9">
    <source>
        <dbReference type="ARBA" id="ARBA00023002"/>
    </source>
</evidence>
<keyword evidence="6" id="KW-0812">Transmembrane</keyword>
<comment type="similarity">
    <text evidence="4 14">Belongs to the cytochrome P450 family.</text>
</comment>
<dbReference type="CDD" id="cd11065">
    <property type="entry name" value="CYP64-like"/>
    <property type="match status" value="1"/>
</dbReference>
<proteinExistence type="inferred from homology"/>
<dbReference type="Proteomes" id="UP000292957">
    <property type="component" value="Unassembled WGS sequence"/>
</dbReference>
<dbReference type="PANTHER" id="PTHR46300:SF7">
    <property type="entry name" value="P450, PUTATIVE (EUROFUNG)-RELATED"/>
    <property type="match status" value="1"/>
</dbReference>
<evidence type="ECO:0000256" key="5">
    <source>
        <dbReference type="ARBA" id="ARBA00022617"/>
    </source>
</evidence>
<evidence type="ECO:0000256" key="14">
    <source>
        <dbReference type="RuleBase" id="RU000461"/>
    </source>
</evidence>
<evidence type="ECO:0000256" key="11">
    <source>
        <dbReference type="ARBA" id="ARBA00023033"/>
    </source>
</evidence>
<keyword evidence="5 13" id="KW-0349">Heme</keyword>
<evidence type="ECO:0000256" key="7">
    <source>
        <dbReference type="ARBA" id="ARBA00022723"/>
    </source>
</evidence>
<evidence type="ECO:0000256" key="13">
    <source>
        <dbReference type="PIRSR" id="PIRSR602401-1"/>
    </source>
</evidence>
<dbReference type="GO" id="GO:0016020">
    <property type="term" value="C:membrane"/>
    <property type="evidence" value="ECO:0007669"/>
    <property type="project" value="UniProtKB-SubCell"/>
</dbReference>
<dbReference type="GO" id="GO:0020037">
    <property type="term" value="F:heme binding"/>
    <property type="evidence" value="ECO:0007669"/>
    <property type="project" value="InterPro"/>
</dbReference>
<feature type="binding site" description="axial binding residue" evidence="13">
    <location>
        <position position="448"/>
    </location>
    <ligand>
        <name>heme</name>
        <dbReference type="ChEBI" id="CHEBI:30413"/>
    </ligand>
    <ligandPart>
        <name>Fe</name>
        <dbReference type="ChEBI" id="CHEBI:18248"/>
    </ligandPart>
</feature>
<dbReference type="EMBL" id="ML143417">
    <property type="protein sequence ID" value="TBU28891.1"/>
    <property type="molecule type" value="Genomic_DNA"/>
</dbReference>
<keyword evidence="9 14" id="KW-0560">Oxidoreductase</keyword>
<dbReference type="PANTHER" id="PTHR46300">
    <property type="entry name" value="P450, PUTATIVE (EUROFUNG)-RELATED-RELATED"/>
    <property type="match status" value="1"/>
</dbReference>
<evidence type="ECO:0000256" key="10">
    <source>
        <dbReference type="ARBA" id="ARBA00023004"/>
    </source>
</evidence>
<dbReference type="Pfam" id="PF00067">
    <property type="entry name" value="p450"/>
    <property type="match status" value="1"/>
</dbReference>
<dbReference type="Gene3D" id="1.10.630.10">
    <property type="entry name" value="Cytochrome P450"/>
    <property type="match status" value="1"/>
</dbReference>
<evidence type="ECO:0000256" key="4">
    <source>
        <dbReference type="ARBA" id="ARBA00010617"/>
    </source>
</evidence>
<evidence type="ECO:0000256" key="12">
    <source>
        <dbReference type="ARBA" id="ARBA00023136"/>
    </source>
</evidence>
<evidence type="ECO:0000256" key="1">
    <source>
        <dbReference type="ARBA" id="ARBA00001971"/>
    </source>
</evidence>
<dbReference type="InterPro" id="IPR002401">
    <property type="entry name" value="Cyt_P450_E_grp-I"/>
</dbReference>
<dbReference type="InterPro" id="IPR017972">
    <property type="entry name" value="Cyt_P450_CS"/>
</dbReference>